<comment type="caution">
    <text evidence="1">The sequence shown here is derived from an EMBL/GenBank/DDBJ whole genome shotgun (WGS) entry which is preliminary data.</text>
</comment>
<evidence type="ECO:0000313" key="2">
    <source>
        <dbReference type="Proteomes" id="UP001139451"/>
    </source>
</evidence>
<dbReference type="InterPro" id="IPR015943">
    <property type="entry name" value="WD40/YVTN_repeat-like_dom_sf"/>
</dbReference>
<proteinExistence type="predicted"/>
<dbReference type="RefSeq" id="WP_254297035.1">
    <property type="nucleotide sequence ID" value="NZ_JAMLDX010000028.1"/>
</dbReference>
<dbReference type="AlphaFoldDB" id="A0A9X2HMR5"/>
<evidence type="ECO:0000313" key="1">
    <source>
        <dbReference type="EMBL" id="MCP3733007.1"/>
    </source>
</evidence>
<gene>
    <name evidence="1" type="ORF">M9978_21570</name>
</gene>
<protein>
    <recommendedName>
        <fullName evidence="3">LVIVD repeat-containing protein</fullName>
    </recommendedName>
</protein>
<dbReference type="SUPFAM" id="SSF101908">
    <property type="entry name" value="Putative isomerase YbhE"/>
    <property type="match status" value="1"/>
</dbReference>
<dbReference type="EMBL" id="JAMLDX010000028">
    <property type="protein sequence ID" value="MCP3733007.1"/>
    <property type="molecule type" value="Genomic_DNA"/>
</dbReference>
<dbReference type="Proteomes" id="UP001139451">
    <property type="component" value="Unassembled WGS sequence"/>
</dbReference>
<sequence length="545" mass="58979">MGNEGAIPGPRTPIPRWAISSWATFALAGGFLCSASAAAPPRPYAANVAKAVCAAGDAQEVGLQGQVTMAERNAGYKGAHCNLTLVSKLPAEFVPEKTRMFSMVRDRAGHLCGIASGEGGTTPTIVADMTDPKRIVETASLTSPAMMRSSEALKVNETRGLLVSTSYVPAHSANTNSEERTLDVYDIGTDCRQPRMLASVQLPFPTKSLKTGYHGFRWPDPDYVMGHEGNFAPDGMTFYVADSNHGVHHAIDLADPANPKLLDTFMAPSWKGYADGPDDSFIAFGAMPHSLSVSPDGNRGYFSIAAFDSRLETIPQTGEWSNGFMVLDTSEIQRRKPGGRMRFISQVALSDGGGHHGPLSVKINGHPYVIDNDEYGAGQLSVKGRLAACRAGLPPSGMARIWDIKNERHPKLVFKLILEVNDPKNCATIEPETIAGDAQWAMFLYDTHLCSVDNRENATVLACGHMQSGIRVYDIRNPRRVKEIAYFNPPAGKPNRVRSCAGIPRLDAKTRMLYSYCGGAGFVALQFKKGVWPFPGSSTPRDMQL</sequence>
<organism evidence="1 2">
    <name type="scientific">Sphingomonas tagetis</name>
    <dbReference type="NCBI Taxonomy" id="2949092"/>
    <lineage>
        <taxon>Bacteria</taxon>
        <taxon>Pseudomonadati</taxon>
        <taxon>Pseudomonadota</taxon>
        <taxon>Alphaproteobacteria</taxon>
        <taxon>Sphingomonadales</taxon>
        <taxon>Sphingomonadaceae</taxon>
        <taxon>Sphingomonas</taxon>
    </lineage>
</organism>
<accession>A0A9X2HMR5</accession>
<evidence type="ECO:0008006" key="3">
    <source>
        <dbReference type="Google" id="ProtNLM"/>
    </source>
</evidence>
<dbReference type="Gene3D" id="2.130.10.10">
    <property type="entry name" value="YVTN repeat-like/Quinoprotein amine dehydrogenase"/>
    <property type="match status" value="1"/>
</dbReference>
<reference evidence="1" key="1">
    <citation type="submission" date="2022-05" db="EMBL/GenBank/DDBJ databases">
        <title>Sphingomonas sp. strain MG17 Genome sequencing and assembly.</title>
        <authorList>
            <person name="Kim I."/>
        </authorList>
    </citation>
    <scope>NUCLEOTIDE SEQUENCE</scope>
    <source>
        <strain evidence="1">MG17</strain>
    </source>
</reference>
<keyword evidence="2" id="KW-1185">Reference proteome</keyword>
<name>A0A9X2HMR5_9SPHN</name>